<accession>A0ABX8T947</accession>
<dbReference type="EMBL" id="CP072168">
    <property type="protein sequence ID" value="QYA08674.1"/>
    <property type="molecule type" value="Genomic_DNA"/>
</dbReference>
<dbReference type="PANTHER" id="PTHR21015">
    <property type="entry name" value="UDP-N-ACETYLGLUCOSAMINE--N-ACETYLMURAMYL-(PENTAPEPTIDE) PYROPHOSPHORYL-UNDECAPRENOL N-ACETYLGLUCOSAMINE TRANSFERASE 1"/>
    <property type="match status" value="1"/>
</dbReference>
<reference evidence="2 3" key="1">
    <citation type="submission" date="2021-03" db="EMBL/GenBank/DDBJ databases">
        <title>Rapid diversification of plasmids in a genus of pathogenic and nitrogen fixing bacteria.</title>
        <authorList>
            <person name="Weisberg A.J."/>
            <person name="Miller M."/>
            <person name="Ream W."/>
            <person name="Grunwald N.J."/>
            <person name="Chang J.H."/>
        </authorList>
    </citation>
    <scope>NUCLEOTIDE SEQUENCE [LARGE SCALE GENOMIC DNA]</scope>
    <source>
        <strain evidence="2 3">AF3.44</strain>
    </source>
</reference>
<gene>
    <name evidence="2" type="primary">pseG</name>
    <name evidence="2" type="ORF">J5285_14650</name>
</gene>
<evidence type="ECO:0000259" key="1">
    <source>
        <dbReference type="PROSITE" id="PS51186"/>
    </source>
</evidence>
<organism evidence="2 3">
    <name type="scientific">Agrobacterium larrymoorei</name>
    <dbReference type="NCBI Taxonomy" id="160699"/>
    <lineage>
        <taxon>Bacteria</taxon>
        <taxon>Pseudomonadati</taxon>
        <taxon>Pseudomonadota</taxon>
        <taxon>Alphaproteobacteria</taxon>
        <taxon>Hyphomicrobiales</taxon>
        <taxon>Rhizobiaceae</taxon>
        <taxon>Rhizobium/Agrobacterium group</taxon>
        <taxon>Agrobacterium</taxon>
    </lineage>
</organism>
<dbReference type="PROSITE" id="PS51186">
    <property type="entry name" value="GNAT"/>
    <property type="match status" value="1"/>
</dbReference>
<feature type="domain" description="N-acetyltransferase" evidence="1">
    <location>
        <begin position="372"/>
        <end position="522"/>
    </location>
</feature>
<keyword evidence="2" id="KW-0378">Hydrolase</keyword>
<name>A0ABX8T947_9HYPH</name>
<dbReference type="Pfam" id="PF13302">
    <property type="entry name" value="Acetyltransf_3"/>
    <property type="match status" value="1"/>
</dbReference>
<dbReference type="InterPro" id="IPR000182">
    <property type="entry name" value="GNAT_dom"/>
</dbReference>
<dbReference type="EC" id="3.6.1.57" evidence="2"/>
<dbReference type="GO" id="GO:0016787">
    <property type="term" value="F:hydrolase activity"/>
    <property type="evidence" value="ECO:0007669"/>
    <property type="project" value="UniProtKB-KW"/>
</dbReference>
<dbReference type="NCBIfam" id="TIGR03590">
    <property type="entry name" value="PseG"/>
    <property type="match status" value="1"/>
</dbReference>
<dbReference type="CDD" id="cd04301">
    <property type="entry name" value="NAT_SF"/>
    <property type="match status" value="1"/>
</dbReference>
<proteinExistence type="predicted"/>
<dbReference type="Proteomes" id="UP000826513">
    <property type="component" value="Chromosome 2"/>
</dbReference>
<evidence type="ECO:0000313" key="2">
    <source>
        <dbReference type="EMBL" id="QYA08674.1"/>
    </source>
</evidence>
<evidence type="ECO:0000313" key="3">
    <source>
        <dbReference type="Proteomes" id="UP000826513"/>
    </source>
</evidence>
<protein>
    <submittedName>
        <fullName evidence="2">UDP-2,4-diacetamido-2,4, 6-trideoxy-beta-L-altropyranose hydrolase</fullName>
        <ecNumber evidence="2">3.6.1.57</ecNumber>
    </submittedName>
</protein>
<keyword evidence="3" id="KW-1185">Reference proteome</keyword>
<dbReference type="PANTHER" id="PTHR21015:SF22">
    <property type="entry name" value="GLYCOSYLTRANSFERASE"/>
    <property type="match status" value="1"/>
</dbReference>
<dbReference type="RefSeq" id="WP_219276013.1">
    <property type="nucleotide sequence ID" value="NZ_CP072168.1"/>
</dbReference>
<sequence>MIGATALKVAFRVDASREIGTGHVTRCLTLGDQLALIGVEVCFVSRELEGNLNHLIEQRGFHVHRLPPAPAAWKPTAGDIRHAEWLGLSWQDDADQTAELLCDSGPLTWLVVDHYGLDVRWEERFRSSGLKVMVIDDLLDRVHACDLLLNQNLIPDIASRYEALVPNDCALLLGPSYALLQKDYGLLRQRSPARKGKVQRILVSFGGVDKDCLTEKTVRALLSLQLDDVHVDIVISSGSPQYGRILDAISARMNFHLHDRIPSLSNLILAADLAIGAGGTTNWERFCLGLPALIVTVAENQIEIADELAALNLIELLGRSEDLDEAKITAAIEPHIRLERDESWSRRCMSVVDGRGAERVCAVLSAGPEAQLHVRHAILEDEPLLLKWANDAVTRQNAFSSGSISAAEHKAWFHRRLRDPAQCVMYIVETTFHVAVGQVRFDKRESGWEISYSVAPEFRRRGIGRAMLAIAVACFQQRDATSLIYGQVKVENLASSKIFHSLGFHLVRTEDGRQIFERSGSE</sequence>
<dbReference type="InterPro" id="IPR020023">
    <property type="entry name" value="PseG"/>
</dbReference>